<sequence length="367" mass="42182">MPKKPPNETEAEALLRRSKAAAYMRGRREQLKTEGITTKPKSAQALKNAAARHKVYRKKRLETETPEQATERKARAAAYERKRQVRLRQERVDAVRVEGERLPRLRRSRRRAAAGEAVTVVEDIVVDEKELQPGTSNQDDLLNDSTESTNNNDTIEILTRNALRHGTFILPRQLLRSRSPFIDAKCPDIHDRYQIFTAITPSPHRPLVYRISLPEVEWHVFASYKHLLMTRGEIELDFEQAPLKGVHDAWERLVDLGMLCEALEDMKGMNCVVDAVEEHVGIDFPGEEGVRRVFEGMGDGIWRDVVRRVLVDEVVERREGGEVLEIMARVDCVEFQREVLSVLVVQREESGRVKRALRNRTRYHVAG</sequence>
<name>A0A9Q9AXZ3_9PEZI</name>
<proteinExistence type="predicted"/>
<evidence type="ECO:0000313" key="2">
    <source>
        <dbReference type="EMBL" id="USW55268.1"/>
    </source>
</evidence>
<organism evidence="2 3">
    <name type="scientific">Septoria linicola</name>
    <dbReference type="NCBI Taxonomy" id="215465"/>
    <lineage>
        <taxon>Eukaryota</taxon>
        <taxon>Fungi</taxon>
        <taxon>Dikarya</taxon>
        <taxon>Ascomycota</taxon>
        <taxon>Pezizomycotina</taxon>
        <taxon>Dothideomycetes</taxon>
        <taxon>Dothideomycetidae</taxon>
        <taxon>Mycosphaerellales</taxon>
        <taxon>Mycosphaerellaceae</taxon>
        <taxon>Septoria</taxon>
    </lineage>
</organism>
<evidence type="ECO:0000313" key="3">
    <source>
        <dbReference type="Proteomes" id="UP001056384"/>
    </source>
</evidence>
<keyword evidence="3" id="KW-1185">Reference proteome</keyword>
<protein>
    <submittedName>
        <fullName evidence="2">Uncharacterized protein</fullName>
    </submittedName>
</protein>
<evidence type="ECO:0000256" key="1">
    <source>
        <dbReference type="SAM" id="MobiDB-lite"/>
    </source>
</evidence>
<dbReference type="EMBL" id="CP099424">
    <property type="protein sequence ID" value="USW55268.1"/>
    <property type="molecule type" value="Genomic_DNA"/>
</dbReference>
<gene>
    <name evidence="2" type="ORF">Slin15195_G085870</name>
</gene>
<dbReference type="AlphaFoldDB" id="A0A9Q9AXZ3"/>
<reference evidence="2" key="1">
    <citation type="submission" date="2022-06" db="EMBL/GenBank/DDBJ databases">
        <title>Complete genome sequences of two strains of the flax pathogen Septoria linicola.</title>
        <authorList>
            <person name="Lapalu N."/>
            <person name="Simon A."/>
            <person name="Demenou B."/>
            <person name="Paumier D."/>
            <person name="Guillot M.-P."/>
            <person name="Gout L."/>
            <person name="Valade R."/>
        </authorList>
    </citation>
    <scope>NUCLEOTIDE SEQUENCE</scope>
    <source>
        <strain evidence="2">SE15195</strain>
    </source>
</reference>
<dbReference type="Proteomes" id="UP001056384">
    <property type="component" value="Chromosome 7"/>
</dbReference>
<dbReference type="OrthoDB" id="3644239at2759"/>
<feature type="region of interest" description="Disordered" evidence="1">
    <location>
        <begin position="132"/>
        <end position="151"/>
    </location>
</feature>
<accession>A0A9Q9AXZ3</accession>